<proteinExistence type="predicted"/>
<sequence length="106" mass="12001">LTRVKVLWTFFERRVQPLKARAHPLYRYTGDDDPTRSSPEVLMPVEVRARVWAAIKRAKDVADDVAELDRDQAGLAPEPATRHEGLDPPVVSILSLRVFHSSRSLS</sequence>
<evidence type="ECO:0000313" key="1">
    <source>
        <dbReference type="EMBL" id="OEL35917.1"/>
    </source>
</evidence>
<keyword evidence="2" id="KW-1185">Reference proteome</keyword>
<dbReference type="PANTHER" id="PTHR33026:SF7">
    <property type="entry name" value="OS03G0100275 PROTEIN"/>
    <property type="match status" value="1"/>
</dbReference>
<name>A0A1E5WET6_9POAL</name>
<dbReference type="PANTHER" id="PTHR33026">
    <property type="entry name" value="OS06G0360600 PROTEIN"/>
    <property type="match status" value="1"/>
</dbReference>
<protein>
    <submittedName>
        <fullName evidence="1">Uncharacterized protein</fullName>
    </submittedName>
</protein>
<dbReference type="AlphaFoldDB" id="A0A1E5WET6"/>
<evidence type="ECO:0000313" key="2">
    <source>
        <dbReference type="Proteomes" id="UP000095767"/>
    </source>
</evidence>
<dbReference type="STRING" id="888268.A0A1E5WET6"/>
<accession>A0A1E5WET6</accession>
<dbReference type="EMBL" id="LWDX02010624">
    <property type="protein sequence ID" value="OEL35917.1"/>
    <property type="molecule type" value="Genomic_DNA"/>
</dbReference>
<dbReference type="Proteomes" id="UP000095767">
    <property type="component" value="Unassembled WGS sequence"/>
</dbReference>
<organism evidence="1 2">
    <name type="scientific">Dichanthelium oligosanthes</name>
    <dbReference type="NCBI Taxonomy" id="888268"/>
    <lineage>
        <taxon>Eukaryota</taxon>
        <taxon>Viridiplantae</taxon>
        <taxon>Streptophyta</taxon>
        <taxon>Embryophyta</taxon>
        <taxon>Tracheophyta</taxon>
        <taxon>Spermatophyta</taxon>
        <taxon>Magnoliopsida</taxon>
        <taxon>Liliopsida</taxon>
        <taxon>Poales</taxon>
        <taxon>Poaceae</taxon>
        <taxon>PACMAD clade</taxon>
        <taxon>Panicoideae</taxon>
        <taxon>Panicodae</taxon>
        <taxon>Paniceae</taxon>
        <taxon>Dichantheliinae</taxon>
        <taxon>Dichanthelium</taxon>
    </lineage>
</organism>
<comment type="caution">
    <text evidence="1">The sequence shown here is derived from an EMBL/GenBank/DDBJ whole genome shotgun (WGS) entry which is preliminary data.</text>
</comment>
<feature type="non-terminal residue" evidence="1">
    <location>
        <position position="1"/>
    </location>
</feature>
<reference evidence="1 2" key="1">
    <citation type="submission" date="2016-09" db="EMBL/GenBank/DDBJ databases">
        <title>The draft genome of Dichanthelium oligosanthes: A C3 panicoid grass species.</title>
        <authorList>
            <person name="Studer A.J."/>
            <person name="Schnable J.C."/>
            <person name="Brutnell T.P."/>
        </authorList>
    </citation>
    <scope>NUCLEOTIDE SEQUENCE [LARGE SCALE GENOMIC DNA]</scope>
    <source>
        <strain evidence="2">cv. Kellogg 1175</strain>
        <tissue evidence="1">Leaf</tissue>
    </source>
</reference>
<gene>
    <name evidence="1" type="ORF">BAE44_0003064</name>
</gene>